<protein>
    <submittedName>
        <fullName evidence="4">Lipid carrier--UDP-N-acetylgalactosaminyltransferase</fullName>
    </submittedName>
</protein>
<evidence type="ECO:0000313" key="4">
    <source>
        <dbReference type="EMBL" id="PSF14402.1"/>
    </source>
</evidence>
<dbReference type="AlphaFoldDB" id="A0A2T1KXF4"/>
<evidence type="ECO:0000256" key="2">
    <source>
        <dbReference type="SAM" id="Phobius"/>
    </source>
</evidence>
<dbReference type="PANTHER" id="PTHR30576">
    <property type="entry name" value="COLANIC BIOSYNTHESIS UDP-GLUCOSE LIPID CARRIER TRANSFERASE"/>
    <property type="match status" value="1"/>
</dbReference>
<reference evidence="4 5" key="1">
    <citation type="submission" date="2018-03" db="EMBL/GenBank/DDBJ databases">
        <title>Marinobacter brunus sp. nov., a marine bacterium of Gamma-proteobacteria isolated from the surface seawater of the South China Sea.</title>
        <authorList>
            <person name="Cheng H."/>
            <person name="Wu Y.-H."/>
            <person name="Xamxidin M."/>
            <person name="Xu X.-W."/>
        </authorList>
    </citation>
    <scope>NUCLEOTIDE SEQUENCE [LARGE SCALE GENOMIC DNA]</scope>
    <source>
        <strain evidence="4 5">NH169-3</strain>
    </source>
</reference>
<dbReference type="InterPro" id="IPR003362">
    <property type="entry name" value="Bact_transf"/>
</dbReference>
<name>A0A2T1KXF4_9GAMM</name>
<dbReference type="EMBL" id="PXNP01000004">
    <property type="protein sequence ID" value="PSF14402.1"/>
    <property type="molecule type" value="Genomic_DNA"/>
</dbReference>
<feature type="domain" description="Bacterial sugar transferase" evidence="3">
    <location>
        <begin position="3"/>
        <end position="172"/>
    </location>
</feature>
<dbReference type="OrthoDB" id="9808602at2"/>
<accession>A0A2T1KXF4</accession>
<feature type="transmembrane region" description="Helical" evidence="2">
    <location>
        <begin position="7"/>
        <end position="30"/>
    </location>
</feature>
<organism evidence="4 5">
    <name type="scientific">Marinobacter fuscus</name>
    <dbReference type="NCBI Taxonomy" id="2109942"/>
    <lineage>
        <taxon>Bacteria</taxon>
        <taxon>Pseudomonadati</taxon>
        <taxon>Pseudomonadota</taxon>
        <taxon>Gammaproteobacteria</taxon>
        <taxon>Pseudomonadales</taxon>
        <taxon>Marinobacteraceae</taxon>
        <taxon>Marinobacter</taxon>
    </lineage>
</organism>
<evidence type="ECO:0000256" key="1">
    <source>
        <dbReference type="ARBA" id="ARBA00006464"/>
    </source>
</evidence>
<keyword evidence="2" id="KW-0812">Transmembrane</keyword>
<keyword evidence="4" id="KW-0808">Transferase</keyword>
<keyword evidence="5" id="KW-1185">Reference proteome</keyword>
<evidence type="ECO:0000259" key="3">
    <source>
        <dbReference type="Pfam" id="PF02397"/>
    </source>
</evidence>
<sequence>MLRAADILCALSGLVLASPVLLVLLIAGYVDTRAPLFRQQRVGAGETPFMLTKFRTMKPDTRHVPTHEADAAAITPLGRFLRKSKLDELPQLWNVLAGDMSIVGPRPCLPSQTQLIEARRARGVFNARPGITGLGQISGVDMSTPEKLAELDQQMLGSLTLASYCRYILLTMTGKGSGDRVRDKMQ</sequence>
<dbReference type="RefSeq" id="WP_106760763.1">
    <property type="nucleotide sequence ID" value="NZ_PXNP01000004.1"/>
</dbReference>
<gene>
    <name evidence="4" type="ORF">C7H09_00075</name>
</gene>
<dbReference type="Pfam" id="PF02397">
    <property type="entry name" value="Bac_transf"/>
    <property type="match status" value="1"/>
</dbReference>
<dbReference type="Proteomes" id="UP000239866">
    <property type="component" value="Unassembled WGS sequence"/>
</dbReference>
<comment type="similarity">
    <text evidence="1">Belongs to the bacterial sugar transferase family.</text>
</comment>
<keyword evidence="2" id="KW-1133">Transmembrane helix</keyword>
<dbReference type="GO" id="GO:0016780">
    <property type="term" value="F:phosphotransferase activity, for other substituted phosphate groups"/>
    <property type="evidence" value="ECO:0007669"/>
    <property type="project" value="TreeGrafter"/>
</dbReference>
<keyword evidence="2" id="KW-0472">Membrane</keyword>
<evidence type="ECO:0000313" key="5">
    <source>
        <dbReference type="Proteomes" id="UP000239866"/>
    </source>
</evidence>
<comment type="caution">
    <text evidence="4">The sequence shown here is derived from an EMBL/GenBank/DDBJ whole genome shotgun (WGS) entry which is preliminary data.</text>
</comment>
<proteinExistence type="inferred from homology"/>
<dbReference type="PANTHER" id="PTHR30576:SF10">
    <property type="entry name" value="SLL5057 PROTEIN"/>
    <property type="match status" value="1"/>
</dbReference>